<dbReference type="RefSeq" id="WP_119882405.1">
    <property type="nucleotide sequence ID" value="NZ_CP032418.1"/>
</dbReference>
<dbReference type="OrthoDB" id="2971941at2"/>
<dbReference type="AlphaFoldDB" id="A0A385YQL7"/>
<evidence type="ECO:0000256" key="1">
    <source>
        <dbReference type="SAM" id="Phobius"/>
    </source>
</evidence>
<reference evidence="3" key="1">
    <citation type="submission" date="2018-09" db="EMBL/GenBank/DDBJ databases">
        <authorList>
            <person name="Zhu H."/>
        </authorList>
    </citation>
    <scope>NUCLEOTIDE SEQUENCE [LARGE SCALE GENOMIC DNA]</scope>
    <source>
        <strain evidence="3">K2R23-3</strain>
    </source>
</reference>
<evidence type="ECO:0000313" key="3">
    <source>
        <dbReference type="Proteomes" id="UP000265725"/>
    </source>
</evidence>
<keyword evidence="1" id="KW-0812">Transmembrane</keyword>
<name>A0A385YQL7_9BACL</name>
<dbReference type="Proteomes" id="UP000265725">
    <property type="component" value="Chromosome"/>
</dbReference>
<organism evidence="2 3">
    <name type="scientific">Paenisporosarcina cavernae</name>
    <dbReference type="NCBI Taxonomy" id="2320858"/>
    <lineage>
        <taxon>Bacteria</taxon>
        <taxon>Bacillati</taxon>
        <taxon>Bacillota</taxon>
        <taxon>Bacilli</taxon>
        <taxon>Bacillales</taxon>
        <taxon>Caryophanaceae</taxon>
        <taxon>Paenisporosarcina</taxon>
    </lineage>
</organism>
<dbReference type="KEGG" id="paek:D3873_01775"/>
<keyword evidence="3" id="KW-1185">Reference proteome</keyword>
<sequence>MKKFGLIIAGIVAAIIALANLGSLLALAISAGMVVAAMHYYPSARKTWKKVVLLLIGLSGLVTGIANIPGFIGIAAIIAVLYIYRAWQKEKSSPSLHHADPFQHFESQWKEITK</sequence>
<keyword evidence="1" id="KW-1133">Transmembrane helix</keyword>
<evidence type="ECO:0000313" key="2">
    <source>
        <dbReference type="EMBL" id="AYC28660.1"/>
    </source>
</evidence>
<proteinExistence type="predicted"/>
<accession>A0A385YQL7</accession>
<feature type="transmembrane region" description="Helical" evidence="1">
    <location>
        <begin position="52"/>
        <end position="84"/>
    </location>
</feature>
<gene>
    <name evidence="2" type="ORF">D3873_01775</name>
</gene>
<keyword evidence="1" id="KW-0472">Membrane</keyword>
<dbReference type="EMBL" id="CP032418">
    <property type="protein sequence ID" value="AYC28660.1"/>
    <property type="molecule type" value="Genomic_DNA"/>
</dbReference>
<protein>
    <submittedName>
        <fullName evidence="2">ABC transporter permease</fullName>
    </submittedName>
</protein>